<feature type="compositionally biased region" description="Polar residues" evidence="1">
    <location>
        <begin position="28"/>
        <end position="39"/>
    </location>
</feature>
<evidence type="ECO:0000256" key="1">
    <source>
        <dbReference type="SAM" id="MobiDB-lite"/>
    </source>
</evidence>
<dbReference type="EMBL" id="CP134192">
    <property type="protein sequence ID" value="WPB08018.1"/>
    <property type="molecule type" value="Genomic_DNA"/>
</dbReference>
<evidence type="ECO:0000313" key="4">
    <source>
        <dbReference type="Proteomes" id="UP000230605"/>
    </source>
</evidence>
<gene>
    <name evidence="2" type="ORF">CB0940_11186</name>
    <name evidence="3" type="ORF">RHO25_012682</name>
</gene>
<protein>
    <submittedName>
        <fullName evidence="2">Uncharacterized protein</fullName>
    </submittedName>
</protein>
<organism evidence="2 4">
    <name type="scientific">Cercospora beticola</name>
    <name type="common">Sugarbeet leaf spot fungus</name>
    <dbReference type="NCBI Taxonomy" id="122368"/>
    <lineage>
        <taxon>Eukaryota</taxon>
        <taxon>Fungi</taxon>
        <taxon>Dikarya</taxon>
        <taxon>Ascomycota</taxon>
        <taxon>Pezizomycotina</taxon>
        <taxon>Dothideomycetes</taxon>
        <taxon>Dothideomycetidae</taxon>
        <taxon>Mycosphaerellales</taxon>
        <taxon>Mycosphaerellaceae</taxon>
        <taxon>Cercospora</taxon>
    </lineage>
</organism>
<reference evidence="3 5" key="2">
    <citation type="submission" date="2023-09" db="EMBL/GenBank/DDBJ databases">
        <title>Complete-Gapless Cercospora beticola genome.</title>
        <authorList>
            <person name="Wyatt N.A."/>
            <person name="Spanner R.E."/>
            <person name="Bolton M.D."/>
        </authorList>
    </citation>
    <scope>NUCLEOTIDE SEQUENCE [LARGE SCALE GENOMIC DNA]</scope>
    <source>
        <strain evidence="3">Cb09-40</strain>
    </source>
</reference>
<feature type="region of interest" description="Disordered" evidence="1">
    <location>
        <begin position="15"/>
        <end position="49"/>
    </location>
</feature>
<dbReference type="EMBL" id="LKMD01000107">
    <property type="protein sequence ID" value="PIA90759.1"/>
    <property type="molecule type" value="Genomic_DNA"/>
</dbReference>
<dbReference type="Proteomes" id="UP000230605">
    <property type="component" value="Chromosome 9"/>
</dbReference>
<proteinExistence type="predicted"/>
<sequence length="536" mass="60331">MGRRQYLERLALGRSAYQDEAEQPRRNAGSSNAYPSQEVTGHEYEQQYDSQGRPINPAIEEFNAEQRKAQNAVLALVGIVEKKEEIEQSSGLRYRAIQEARRDLLRDEQDRGEVLEYAVYAVNFLFHLWPDAFIQRVQIGLYESSRSVAEILSTEWAEMYRGGMRWSLAKRFPGGVASVVHALTRVGLMVGAEYVVGELQDWIMRSKLSRKTREKLHKGLEHVLQGLIAGICIVLMPLEYYAAAQRLGLAPALSVLPDFRSFFPAKYAGSFHRQIWNGRPGSRIVGLITSPGAFLFIYRMLFYDATDSVFPVFHLITDFKFPDVNDDPTKVARPGFQRDPVGWVLYQCYSLRCRFLQRSGWSVIKRNENRALRDTDEANIRPVSAGKVTPVHRSTIMAQLPVQFVADAIDGVLCRIINLPFEALMMRTIAANFLASPNEKTVAGLMSASRLYAPFGGGPLTRGGSGLGQYMSRIGLSLALSLTLDVVIFHGICNSVRRLGVRYFDWGRKGKIGQVIYSEEGFAARGSQEDQLDQMH</sequence>
<keyword evidence="5" id="KW-1185">Reference proteome</keyword>
<dbReference type="AlphaFoldDB" id="A0A2G5HE09"/>
<evidence type="ECO:0000313" key="5">
    <source>
        <dbReference type="Proteomes" id="UP001302367"/>
    </source>
</evidence>
<reference evidence="2 4" key="1">
    <citation type="submission" date="2015-10" db="EMBL/GenBank/DDBJ databases">
        <title>The cercosporin biosynthetic gene cluster was horizontally transferred to several fungal lineages and shown to be expanded in Cercospora beticola based on microsynteny with recipient genomes.</title>
        <authorList>
            <person name="De Jonge R."/>
            <person name="Ebert M.K."/>
            <person name="Suttle J.C."/>
            <person name="Jurick Ii W.M."/>
            <person name="Secor G.A."/>
            <person name="Thomma B.P."/>
            <person name="Van De Peer Y."/>
            <person name="Bolton M.D."/>
        </authorList>
    </citation>
    <scope>NUCLEOTIDE SEQUENCE [LARGE SCALE GENOMIC DNA]</scope>
    <source>
        <strain evidence="2 4">09-40</strain>
    </source>
</reference>
<dbReference type="Proteomes" id="UP001302367">
    <property type="component" value="Chromosome 9"/>
</dbReference>
<evidence type="ECO:0000313" key="2">
    <source>
        <dbReference type="EMBL" id="PIA90759.1"/>
    </source>
</evidence>
<evidence type="ECO:0000313" key="3">
    <source>
        <dbReference type="EMBL" id="WPB08018.1"/>
    </source>
</evidence>
<name>A0A2G5HE09_CERBT</name>
<dbReference type="OrthoDB" id="5383784at2759"/>
<accession>A0A2G5HE09</accession>